<dbReference type="OrthoDB" id="1932595at2759"/>
<dbReference type="Proteomes" id="UP000321393">
    <property type="component" value="Unassembled WGS sequence"/>
</dbReference>
<gene>
    <name evidence="1" type="ORF">E6C27_scaffold40G001280</name>
</gene>
<dbReference type="AlphaFoldDB" id="A0A5A7VQM4"/>
<dbReference type="Pfam" id="PF02992">
    <property type="entry name" value="Transposase_21"/>
    <property type="match status" value="1"/>
</dbReference>
<evidence type="ECO:0000313" key="1">
    <source>
        <dbReference type="EMBL" id="KAA0067459.1"/>
    </source>
</evidence>
<name>A0A5A7VQM4_CUCMM</name>
<comment type="caution">
    <text evidence="1">The sequence shown here is derived from an EMBL/GenBank/DDBJ whole genome shotgun (WGS) entry which is preliminary data.</text>
</comment>
<reference evidence="1 2" key="1">
    <citation type="submission" date="2019-08" db="EMBL/GenBank/DDBJ databases">
        <title>Draft genome sequences of two oriental melons (Cucumis melo L. var makuwa).</title>
        <authorList>
            <person name="Kwon S.-Y."/>
        </authorList>
    </citation>
    <scope>NUCLEOTIDE SEQUENCE [LARGE SCALE GENOMIC DNA]</scope>
    <source>
        <strain evidence="2">cv. SW 3</strain>
        <tissue evidence="1">Leaf</tissue>
    </source>
</reference>
<dbReference type="EMBL" id="SSTE01000542">
    <property type="protein sequence ID" value="KAA0067459.1"/>
    <property type="molecule type" value="Genomic_DNA"/>
</dbReference>
<evidence type="ECO:0000313" key="2">
    <source>
        <dbReference type="Proteomes" id="UP000321393"/>
    </source>
</evidence>
<dbReference type="InterPro" id="IPR004242">
    <property type="entry name" value="Transposase_21"/>
</dbReference>
<proteinExistence type="predicted"/>
<organism evidence="1 2">
    <name type="scientific">Cucumis melo var. makuwa</name>
    <name type="common">Oriental melon</name>
    <dbReference type="NCBI Taxonomy" id="1194695"/>
    <lineage>
        <taxon>Eukaryota</taxon>
        <taxon>Viridiplantae</taxon>
        <taxon>Streptophyta</taxon>
        <taxon>Embryophyta</taxon>
        <taxon>Tracheophyta</taxon>
        <taxon>Spermatophyta</taxon>
        <taxon>Magnoliopsida</taxon>
        <taxon>eudicotyledons</taxon>
        <taxon>Gunneridae</taxon>
        <taxon>Pentapetalae</taxon>
        <taxon>rosids</taxon>
        <taxon>fabids</taxon>
        <taxon>Cucurbitales</taxon>
        <taxon>Cucurbitaceae</taxon>
        <taxon>Benincaseae</taxon>
        <taxon>Cucumis</taxon>
    </lineage>
</organism>
<sequence>MRVSTTAHYSGRNLAICNIVQLVVSLDTSLVVENYNFQVYGDLSGWSTKRYQASSICMGDKSSFRINEKISFMGHQRYLLENHVWHRSKLHDG</sequence>
<protein>
    <submittedName>
        <fullName evidence="1">Uncharacterized protein</fullName>
    </submittedName>
</protein>
<accession>A0A5A7VQM4</accession>